<feature type="region of interest" description="Disordered" evidence="1">
    <location>
        <begin position="93"/>
        <end position="118"/>
    </location>
</feature>
<dbReference type="EMBL" id="LAZR01057714">
    <property type="protein sequence ID" value="KKK71482.1"/>
    <property type="molecule type" value="Genomic_DNA"/>
</dbReference>
<evidence type="ECO:0000313" key="2">
    <source>
        <dbReference type="EMBL" id="KKK71482.1"/>
    </source>
</evidence>
<evidence type="ECO:0000256" key="1">
    <source>
        <dbReference type="SAM" id="MobiDB-lite"/>
    </source>
</evidence>
<protein>
    <submittedName>
        <fullName evidence="2">Uncharacterized protein</fullName>
    </submittedName>
</protein>
<comment type="caution">
    <text evidence="2">The sequence shown here is derived from an EMBL/GenBank/DDBJ whole genome shotgun (WGS) entry which is preliminary data.</text>
</comment>
<gene>
    <name evidence="2" type="ORF">LCGC14_2913470</name>
</gene>
<organism evidence="2">
    <name type="scientific">marine sediment metagenome</name>
    <dbReference type="NCBI Taxonomy" id="412755"/>
    <lineage>
        <taxon>unclassified sequences</taxon>
        <taxon>metagenomes</taxon>
        <taxon>ecological metagenomes</taxon>
    </lineage>
</organism>
<dbReference type="AlphaFoldDB" id="A0A0F8XQZ9"/>
<accession>A0A0F8XQZ9</accession>
<proteinExistence type="predicted"/>
<sequence length="128" mass="12845">MPFNRATMMAGPRTFILASITAEDLDFSYDVETQVVSQFSISGTRAGDNIILSVGAIKLVIGSLFGFDGDGLHDGAILTLNIVSGTKILGGGGNGGAGGDGEFDPEPPHVGNSARAGASGGTLLTGFA</sequence>
<reference evidence="2" key="1">
    <citation type="journal article" date="2015" name="Nature">
        <title>Complex archaea that bridge the gap between prokaryotes and eukaryotes.</title>
        <authorList>
            <person name="Spang A."/>
            <person name="Saw J.H."/>
            <person name="Jorgensen S.L."/>
            <person name="Zaremba-Niedzwiedzka K."/>
            <person name="Martijn J."/>
            <person name="Lind A.E."/>
            <person name="van Eijk R."/>
            <person name="Schleper C."/>
            <person name="Guy L."/>
            <person name="Ettema T.J."/>
        </authorList>
    </citation>
    <scope>NUCLEOTIDE SEQUENCE</scope>
</reference>
<name>A0A0F8XQZ9_9ZZZZ</name>